<reference evidence="3 4" key="1">
    <citation type="journal article" date="2014" name="BMC Genomics">
        <title>Comparative genome sequencing reveals chemotype-specific gene clusters in the toxigenic black mold Stachybotrys.</title>
        <authorList>
            <person name="Semeiks J."/>
            <person name="Borek D."/>
            <person name="Otwinowski Z."/>
            <person name="Grishin N.V."/>
        </authorList>
    </citation>
    <scope>NUCLEOTIDE SEQUENCE [LARGE SCALE GENOMIC DNA]</scope>
    <source>
        <strain evidence="3 4">IBT 40285</strain>
    </source>
</reference>
<accession>A0A084QWP4</accession>
<evidence type="ECO:0000313" key="3">
    <source>
        <dbReference type="EMBL" id="KFA68379.1"/>
    </source>
</evidence>
<protein>
    <submittedName>
        <fullName evidence="3">Uncharacterized protein</fullName>
    </submittedName>
</protein>
<dbReference type="Pfam" id="PF00106">
    <property type="entry name" value="adh_short"/>
    <property type="match status" value="1"/>
</dbReference>
<dbReference type="PANTHER" id="PTHR24320:SF283">
    <property type="entry name" value="RETINOL DEHYDROGENASE 11"/>
    <property type="match status" value="1"/>
</dbReference>
<dbReference type="EMBL" id="KL659896">
    <property type="protein sequence ID" value="KFA68379.1"/>
    <property type="molecule type" value="Genomic_DNA"/>
</dbReference>
<comment type="similarity">
    <text evidence="1">Belongs to the short-chain dehydrogenases/reductases (SDR) family.</text>
</comment>
<name>A0A084QWP4_STAC4</name>
<dbReference type="AlphaFoldDB" id="A0A084QWP4"/>
<dbReference type="Gene3D" id="3.40.50.720">
    <property type="entry name" value="NAD(P)-binding Rossmann-like Domain"/>
    <property type="match status" value="1"/>
</dbReference>
<evidence type="ECO:0000256" key="2">
    <source>
        <dbReference type="ARBA" id="ARBA00023002"/>
    </source>
</evidence>
<dbReference type="PRINTS" id="PR00081">
    <property type="entry name" value="GDHRDH"/>
</dbReference>
<dbReference type="SUPFAM" id="SSF51735">
    <property type="entry name" value="NAD(P)-binding Rossmann-fold domains"/>
    <property type="match status" value="1"/>
</dbReference>
<organism evidence="3 4">
    <name type="scientific">Stachybotrys chlorohalonatus (strain IBT 40285)</name>
    <dbReference type="NCBI Taxonomy" id="1283841"/>
    <lineage>
        <taxon>Eukaryota</taxon>
        <taxon>Fungi</taxon>
        <taxon>Dikarya</taxon>
        <taxon>Ascomycota</taxon>
        <taxon>Pezizomycotina</taxon>
        <taxon>Sordariomycetes</taxon>
        <taxon>Hypocreomycetidae</taxon>
        <taxon>Hypocreales</taxon>
        <taxon>Stachybotryaceae</taxon>
        <taxon>Stachybotrys</taxon>
    </lineage>
</organism>
<dbReference type="HOGENOM" id="CLU_010194_44_0_1"/>
<dbReference type="PANTHER" id="PTHR24320">
    <property type="entry name" value="RETINOL DEHYDROGENASE"/>
    <property type="match status" value="1"/>
</dbReference>
<evidence type="ECO:0000256" key="1">
    <source>
        <dbReference type="ARBA" id="ARBA00006484"/>
    </source>
</evidence>
<keyword evidence="2" id="KW-0560">Oxidoreductase</keyword>
<dbReference type="InParanoid" id="A0A084QWP4"/>
<dbReference type="InterPro" id="IPR036291">
    <property type="entry name" value="NAD(P)-bd_dom_sf"/>
</dbReference>
<gene>
    <name evidence="3" type="ORF">S40285_02523</name>
</gene>
<evidence type="ECO:0000313" key="4">
    <source>
        <dbReference type="Proteomes" id="UP000028524"/>
    </source>
</evidence>
<dbReference type="OMA" id="MRWSDMN"/>
<keyword evidence="4" id="KW-1185">Reference proteome</keyword>
<dbReference type="Proteomes" id="UP000028524">
    <property type="component" value="Unassembled WGS sequence"/>
</dbReference>
<dbReference type="InterPro" id="IPR002347">
    <property type="entry name" value="SDR_fam"/>
</dbReference>
<dbReference type="STRING" id="1283841.A0A084QWP4"/>
<sequence>MASTTHGEFHSDTEGLEVAQSFAHGIRGKTIIVTGANLGGIGFTTAQAFASQAPAHLILTGRNTAKVQKCIDALQAEYPDVDYRILQLDLASQKAVRKAADEVLGWSDIPAIDIVVNSAGVMLIPERTLSEDGIEMQFATNHIGHYLFTCLIMPKLIKAAQNSPRGATRIVNVSSASPQVATMRWSDLNFDKVSEELPDEEKPPYEWVKLWGTTEPEKKAYIPIAGYNSSKVANVLFGVGLNNRLYDKYGIVSIAVHPGVIKTELARDAAPETTAAIDDMLGAGLYSFKTQGAGASTSLVAALDPKLGVSVGESKDGQENYGAYLSDCQISTKALPSSVSNANAERLWTLSEELVKQKFAW</sequence>
<dbReference type="OrthoDB" id="191139at2759"/>
<proteinExistence type="inferred from homology"/>
<dbReference type="GO" id="GO:0016491">
    <property type="term" value="F:oxidoreductase activity"/>
    <property type="evidence" value="ECO:0007669"/>
    <property type="project" value="UniProtKB-KW"/>
</dbReference>